<gene>
    <name evidence="1" type="ORF">SS1G_14483</name>
</gene>
<dbReference type="InParanoid" id="A7FA52"/>
<accession>A7FA52</accession>
<evidence type="ECO:0000313" key="2">
    <source>
        <dbReference type="Proteomes" id="UP000001312"/>
    </source>
</evidence>
<dbReference type="KEGG" id="ssl:SS1G_14483"/>
<reference evidence="2" key="1">
    <citation type="journal article" date="2011" name="PLoS Genet.">
        <title>Genomic analysis of the necrotrophic fungal pathogens Sclerotinia sclerotiorum and Botrytis cinerea.</title>
        <authorList>
            <person name="Amselem J."/>
            <person name="Cuomo C.A."/>
            <person name="van Kan J.A."/>
            <person name="Viaud M."/>
            <person name="Benito E.P."/>
            <person name="Couloux A."/>
            <person name="Coutinho P.M."/>
            <person name="de Vries R.P."/>
            <person name="Dyer P.S."/>
            <person name="Fillinger S."/>
            <person name="Fournier E."/>
            <person name="Gout L."/>
            <person name="Hahn M."/>
            <person name="Kohn L."/>
            <person name="Lapalu N."/>
            <person name="Plummer K.M."/>
            <person name="Pradier J.M."/>
            <person name="Quevillon E."/>
            <person name="Sharon A."/>
            <person name="Simon A."/>
            <person name="ten Have A."/>
            <person name="Tudzynski B."/>
            <person name="Tudzynski P."/>
            <person name="Wincker P."/>
            <person name="Andrew M."/>
            <person name="Anthouard V."/>
            <person name="Beever R.E."/>
            <person name="Beffa R."/>
            <person name="Benoit I."/>
            <person name="Bouzid O."/>
            <person name="Brault B."/>
            <person name="Chen Z."/>
            <person name="Choquer M."/>
            <person name="Collemare J."/>
            <person name="Cotton P."/>
            <person name="Danchin E.G."/>
            <person name="Da Silva C."/>
            <person name="Gautier A."/>
            <person name="Giraud C."/>
            <person name="Giraud T."/>
            <person name="Gonzalez C."/>
            <person name="Grossetete S."/>
            <person name="Guldener U."/>
            <person name="Henrissat B."/>
            <person name="Howlett B.J."/>
            <person name="Kodira C."/>
            <person name="Kretschmer M."/>
            <person name="Lappartient A."/>
            <person name="Leroch M."/>
            <person name="Levis C."/>
            <person name="Mauceli E."/>
            <person name="Neuveglise C."/>
            <person name="Oeser B."/>
            <person name="Pearson M."/>
            <person name="Poulain J."/>
            <person name="Poussereau N."/>
            <person name="Quesneville H."/>
            <person name="Rascle C."/>
            <person name="Schumacher J."/>
            <person name="Segurens B."/>
            <person name="Sexton A."/>
            <person name="Silva E."/>
            <person name="Sirven C."/>
            <person name="Soanes D.M."/>
            <person name="Talbot N.J."/>
            <person name="Templeton M."/>
            <person name="Yandava C."/>
            <person name="Yarden O."/>
            <person name="Zeng Q."/>
            <person name="Rollins J.A."/>
            <person name="Lebrun M.H."/>
            <person name="Dickman M."/>
        </authorList>
    </citation>
    <scope>NUCLEOTIDE SEQUENCE [LARGE SCALE GENOMIC DNA]</scope>
    <source>
        <strain evidence="2">ATCC 18683 / 1980 / Ss-1</strain>
    </source>
</reference>
<dbReference type="GeneID" id="5480658"/>
<name>A7FA52_SCLS1</name>
<keyword evidence="2" id="KW-1185">Reference proteome</keyword>
<evidence type="ECO:0000313" key="1">
    <source>
        <dbReference type="EMBL" id="EDO00613.1"/>
    </source>
</evidence>
<dbReference type="AlphaFoldDB" id="A7FA52"/>
<protein>
    <submittedName>
        <fullName evidence="1">Uncharacterized protein</fullName>
    </submittedName>
</protein>
<dbReference type="Proteomes" id="UP000001312">
    <property type="component" value="Unassembled WGS sequence"/>
</dbReference>
<dbReference type="EMBL" id="CH476654">
    <property type="protein sequence ID" value="EDO00613.1"/>
    <property type="molecule type" value="Genomic_DNA"/>
</dbReference>
<sequence>MVVRPSKNKVLRGHGLWAKILHGGNDAQLDCICMTASTTVSGTK</sequence>
<dbReference type="RefSeq" id="XP_001584586.1">
    <property type="nucleotide sequence ID" value="XM_001584536.1"/>
</dbReference>
<organism evidence="1 2">
    <name type="scientific">Sclerotinia sclerotiorum (strain ATCC 18683 / 1980 / Ss-1)</name>
    <name type="common">White mold</name>
    <name type="synonym">Whetzelinia sclerotiorum</name>
    <dbReference type="NCBI Taxonomy" id="665079"/>
    <lineage>
        <taxon>Eukaryota</taxon>
        <taxon>Fungi</taxon>
        <taxon>Dikarya</taxon>
        <taxon>Ascomycota</taxon>
        <taxon>Pezizomycotina</taxon>
        <taxon>Leotiomycetes</taxon>
        <taxon>Helotiales</taxon>
        <taxon>Sclerotiniaceae</taxon>
        <taxon>Sclerotinia</taxon>
    </lineage>
</organism>
<proteinExistence type="predicted"/>